<feature type="region of interest" description="Disordered" evidence="1">
    <location>
        <begin position="1"/>
        <end position="21"/>
    </location>
</feature>
<feature type="compositionally biased region" description="Basic and acidic residues" evidence="1">
    <location>
        <begin position="101"/>
        <end position="115"/>
    </location>
</feature>
<dbReference type="Gene3D" id="3.60.10.10">
    <property type="entry name" value="Endonuclease/exonuclease/phosphatase"/>
    <property type="match status" value="1"/>
</dbReference>
<proteinExistence type="predicted"/>
<evidence type="ECO:0008006" key="4">
    <source>
        <dbReference type="Google" id="ProtNLM"/>
    </source>
</evidence>
<protein>
    <recommendedName>
        <fullName evidence="4">Endonuclease/exonuclease/phosphatase domain-containing protein</fullName>
    </recommendedName>
</protein>
<dbReference type="OrthoDB" id="5842234at2759"/>
<reference evidence="2 3" key="1">
    <citation type="submission" date="2015-09" db="EMBL/GenBank/DDBJ databases">
        <title>Draft genome of the parasitic nematode Teladorsagia circumcincta isolate WARC Sus (inbred).</title>
        <authorList>
            <person name="Mitreva M."/>
        </authorList>
    </citation>
    <scope>NUCLEOTIDE SEQUENCE [LARGE SCALE GENOMIC DNA]</scope>
    <source>
        <strain evidence="2 3">S</strain>
    </source>
</reference>
<dbReference type="SUPFAM" id="SSF56219">
    <property type="entry name" value="DNase I-like"/>
    <property type="match status" value="1"/>
</dbReference>
<sequence>MKPIPPEVDPDSRAPMCDSNEEQHEDFYDDLGELIRSQKSSCVVVSGDFNARTGSQRQGERFVGPNSAESRNTAGERLANFCEIFHLYHGNSQFMKTPTKSGREEHPAGHEKSGDANESMIRGENTVKTQKNLKLSCTLTERPFHIEWA</sequence>
<dbReference type="AlphaFoldDB" id="A0A2G9V3V6"/>
<gene>
    <name evidence="2" type="ORF">TELCIR_00699</name>
</gene>
<evidence type="ECO:0000313" key="3">
    <source>
        <dbReference type="Proteomes" id="UP000230423"/>
    </source>
</evidence>
<evidence type="ECO:0000313" key="2">
    <source>
        <dbReference type="EMBL" id="PIO77183.1"/>
    </source>
</evidence>
<feature type="region of interest" description="Disordered" evidence="1">
    <location>
        <begin position="96"/>
        <end position="121"/>
    </location>
</feature>
<name>A0A2G9V3V6_TELCI</name>
<keyword evidence="3" id="KW-1185">Reference proteome</keyword>
<dbReference type="Proteomes" id="UP000230423">
    <property type="component" value="Unassembled WGS sequence"/>
</dbReference>
<dbReference type="EMBL" id="KZ345008">
    <property type="protein sequence ID" value="PIO77183.1"/>
    <property type="molecule type" value="Genomic_DNA"/>
</dbReference>
<accession>A0A2G9V3V6</accession>
<organism evidence="2 3">
    <name type="scientific">Teladorsagia circumcincta</name>
    <name type="common">Brown stomach worm</name>
    <name type="synonym">Ostertagia circumcincta</name>
    <dbReference type="NCBI Taxonomy" id="45464"/>
    <lineage>
        <taxon>Eukaryota</taxon>
        <taxon>Metazoa</taxon>
        <taxon>Ecdysozoa</taxon>
        <taxon>Nematoda</taxon>
        <taxon>Chromadorea</taxon>
        <taxon>Rhabditida</taxon>
        <taxon>Rhabditina</taxon>
        <taxon>Rhabditomorpha</taxon>
        <taxon>Strongyloidea</taxon>
        <taxon>Trichostrongylidae</taxon>
        <taxon>Teladorsagia</taxon>
    </lineage>
</organism>
<evidence type="ECO:0000256" key="1">
    <source>
        <dbReference type="SAM" id="MobiDB-lite"/>
    </source>
</evidence>
<dbReference type="InterPro" id="IPR036691">
    <property type="entry name" value="Endo/exonu/phosph_ase_sf"/>
</dbReference>